<proteinExistence type="predicted"/>
<accession>A0ACB8HPJ0</accession>
<name>A0ACB8HPJ0_9BRYO</name>
<gene>
    <name evidence="1" type="ORF">CY35_07G122200</name>
</gene>
<evidence type="ECO:0000313" key="1">
    <source>
        <dbReference type="EMBL" id="KAH9558153.1"/>
    </source>
</evidence>
<comment type="caution">
    <text evidence="1">The sequence shown here is derived from an EMBL/GenBank/DDBJ whole genome shotgun (WGS) entry which is preliminary data.</text>
</comment>
<protein>
    <submittedName>
        <fullName evidence="1">Uncharacterized protein</fullName>
    </submittedName>
</protein>
<reference evidence="2" key="1">
    <citation type="journal article" date="2022" name="New Phytol.">
        <title>Phylogenomic structure and speciation in an emerging model: the Sphagnum magellanicum complex (Bryophyta).</title>
        <authorList>
            <person name="Shaw A.J."/>
            <person name="Piatkowski B."/>
            <person name="Duffy A.M."/>
            <person name="Aguero B."/>
            <person name="Imwattana K."/>
            <person name="Nieto-Lugilde M."/>
            <person name="Healey A."/>
            <person name="Weston D.J."/>
            <person name="Patel M.N."/>
            <person name="Schmutz J."/>
            <person name="Grimwood J."/>
            <person name="Yavitt J.B."/>
            <person name="Hassel K."/>
            <person name="Stenoien H.K."/>
            <person name="Flatberg K.I."/>
            <person name="Bickford C.P."/>
            <person name="Hicks K.A."/>
        </authorList>
    </citation>
    <scope>NUCLEOTIDE SEQUENCE [LARGE SCALE GENOMIC DNA]</scope>
</reference>
<organism evidence="1 2">
    <name type="scientific">Sphagnum magellanicum</name>
    <dbReference type="NCBI Taxonomy" id="128215"/>
    <lineage>
        <taxon>Eukaryota</taxon>
        <taxon>Viridiplantae</taxon>
        <taxon>Streptophyta</taxon>
        <taxon>Embryophyta</taxon>
        <taxon>Bryophyta</taxon>
        <taxon>Sphagnophytina</taxon>
        <taxon>Sphagnopsida</taxon>
        <taxon>Sphagnales</taxon>
        <taxon>Sphagnaceae</taxon>
        <taxon>Sphagnum</taxon>
    </lineage>
</organism>
<evidence type="ECO:0000313" key="2">
    <source>
        <dbReference type="Proteomes" id="UP000828922"/>
    </source>
</evidence>
<dbReference type="Proteomes" id="UP000828922">
    <property type="component" value="Linkage Group LG07"/>
</dbReference>
<keyword evidence="2" id="KW-1185">Reference proteome</keyword>
<dbReference type="EMBL" id="CM038913">
    <property type="protein sequence ID" value="KAH9558153.1"/>
    <property type="molecule type" value="Genomic_DNA"/>
</dbReference>
<sequence>MYFPFRHDVNAKESMLNSSASMVLDSGSSVRPFASSSFSAQSGTQPFVHHGGNLQGLHNIQGNYSMQSVQNALPSRNQGMAGGLSTGTHQPTGGRFSSNNLPVGLPQQLSHVGLHGHTPMTSRSGISVVGNHAFSSSSNGGGGSGPGGSLGAATVGNRGSFSALGASGPRIGSSGGSIGGGGGGLVGGGGLTRALNAGVGLDVQNLNGSRVNIGPLTGDSGIGGQGPGRSGTSMLQQGVNMSSSTYNPSSDLLAMISRGSPKGISLLGSNFSTAPGSGVQGQVLSGNGQLGSLGLTNDGGANDGLAFDISEFPQLGARQSSSGGLQGSLASLRKQGVSVNAIVQQNQEFTIQNEDFPALPGFRGGSNELTSDSEHHKDQQHENALAANMPQHFMMGRSAGMLPGGSYVPHRQLQQQLAGTVSGSMGSMNASDLQHLHANIADSFPSSHGLSASYHSQAVGPPGAGGAQVHRSGTGSPGLGSYDQLVHHYHQSQVRQGGASHQQQQQLAQQQMVRDLVKVQQRQVAPEQFGLLGLLSVIRMSDPDLTTLALGTDLTTLGLNLNSRENLYKTFASPWAEVPTRGEPEFTLPQCYVHQAPRLQPGYFSKFQQDTLFYIFYSMPNDEAQLYAADELCKRGWFFHREHKLWLIHDPNMEPFVKADAFERGSYYFFDHNTWETGRKENFVLQYDMIEKRPQLPSQH</sequence>